<dbReference type="Pfam" id="PF01653">
    <property type="entry name" value="DNA_ligase_aden"/>
    <property type="match status" value="1"/>
</dbReference>
<dbReference type="Gene3D" id="3.30.470.30">
    <property type="entry name" value="DNA ligase/mRNA capping enzyme"/>
    <property type="match status" value="1"/>
</dbReference>
<dbReference type="CDD" id="cd17748">
    <property type="entry name" value="BRCT_DNA_ligase_like"/>
    <property type="match status" value="1"/>
</dbReference>
<dbReference type="PIRSF" id="PIRSF001604">
    <property type="entry name" value="LigA"/>
    <property type="match status" value="1"/>
</dbReference>
<feature type="binding site" evidence="15">
    <location>
        <position position="117"/>
    </location>
    <ligand>
        <name>NAD(+)</name>
        <dbReference type="ChEBI" id="CHEBI:57540"/>
    </ligand>
</feature>
<dbReference type="FunFam" id="3.30.470.30:FF:000001">
    <property type="entry name" value="DNA ligase"/>
    <property type="match status" value="1"/>
</dbReference>
<keyword evidence="11 15" id="KW-0234">DNA repair</keyword>
<evidence type="ECO:0000256" key="14">
    <source>
        <dbReference type="ARBA" id="ARBA00060881"/>
    </source>
</evidence>
<dbReference type="GO" id="GO:0006281">
    <property type="term" value="P:DNA repair"/>
    <property type="evidence" value="ECO:0007669"/>
    <property type="project" value="UniProtKB-KW"/>
</dbReference>
<sequence length="716" mass="79184">MTIDDARARHAELATQIRHHRDLYYNQETPELTDADYDALEAELRALEADFPELKTPDSPTQTVGGVASAKFSPVQHGVPMLSLDNAFTAEDVTDFEDRIRRFLRLPEDEVISFAAEPKIDGVSCSLLYVKGELVRAATRGDGRTGEDITENAKTIKDVPHHLNGAGFPDRIEIRGEVYMPLMEFAEMNARAIEEGTKTFANPRNSASGALRQLDASITAARPLRFFAYAWGEVSDENFVTTQSDALEKFREWGFQVNPNSRRVEGAKGLLEVYDHIGKERSGLGYDIDGVVYKVDRLDWQRRLGFVSRSPRWAIAHKFPAQQALTRLQAVDIQVGRMGTLTPVARLEPINVGGVVVTNVTLHNADEIERKDIHIGDMVRVQRAGDVIPQIVGVELNERPANAPKYEFPTVCPCPLKTEVVRETNAKGEEGVARKCSGDQACPHQRIEYLKYVVSRRVLDIEGLGESNIEIFHRAGILSEPADIFRLHERADQVRAAVLEERKRQSALRQEKKGESSAKALSDSDRAFAGIDKLFDNIEARRDLPLDRFIAALGIKHIGETTARLLARAYGSERHFHEVMVAAAGGDEVAREGISHQDQIGPVVAGALVSYFAHPYQREIYERFLKQLKVQDAEAVAGDHAVSGKTVVFTGSLERFTRDEAKAQAERLGAKVAGSVSAKTDYLVAGPGAGSKLKKAAELGVTTLTEDEWLAMIGED</sequence>
<dbReference type="NCBIfam" id="TIGR00575">
    <property type="entry name" value="dnlj"/>
    <property type="match status" value="1"/>
</dbReference>
<feature type="binding site" evidence="15">
    <location>
        <position position="294"/>
    </location>
    <ligand>
        <name>NAD(+)</name>
        <dbReference type="ChEBI" id="CHEBI:57540"/>
    </ligand>
</feature>
<keyword evidence="4 15" id="KW-0436">Ligase</keyword>
<feature type="binding site" evidence="15">
    <location>
        <begin position="83"/>
        <end position="84"/>
    </location>
    <ligand>
        <name>NAD(+)</name>
        <dbReference type="ChEBI" id="CHEBI:57540"/>
    </ligand>
</feature>
<protein>
    <recommendedName>
        <fullName evidence="3 15">DNA ligase</fullName>
        <ecNumber evidence="2 15">6.5.1.2</ecNumber>
    </recommendedName>
    <alternativeName>
        <fullName evidence="15">Polydeoxyribonucleotide synthase [NAD(+)]</fullName>
    </alternativeName>
</protein>
<keyword evidence="7 15" id="KW-0227">DNA damage</keyword>
<evidence type="ECO:0000256" key="9">
    <source>
        <dbReference type="ARBA" id="ARBA00022842"/>
    </source>
</evidence>
<dbReference type="EC" id="6.5.1.2" evidence="2 15"/>
<dbReference type="InterPro" id="IPR013839">
    <property type="entry name" value="DNAligase_adenylation"/>
</dbReference>
<feature type="binding site" evidence="15">
    <location>
        <position position="318"/>
    </location>
    <ligand>
        <name>NAD(+)</name>
        <dbReference type="ChEBI" id="CHEBI:57540"/>
    </ligand>
</feature>
<feature type="binding site" evidence="15">
    <location>
        <position position="412"/>
    </location>
    <ligand>
        <name>Zn(2+)</name>
        <dbReference type="ChEBI" id="CHEBI:29105"/>
    </ligand>
</feature>
<feature type="binding site" evidence="15">
    <location>
        <position position="177"/>
    </location>
    <ligand>
        <name>NAD(+)</name>
        <dbReference type="ChEBI" id="CHEBI:57540"/>
    </ligand>
</feature>
<dbReference type="RefSeq" id="WP_090645790.1">
    <property type="nucleotide sequence ID" value="NZ_CBCRYE010000001.1"/>
</dbReference>
<dbReference type="NCBIfam" id="NF005932">
    <property type="entry name" value="PRK07956.1"/>
    <property type="match status" value="1"/>
</dbReference>
<evidence type="ECO:0000256" key="5">
    <source>
        <dbReference type="ARBA" id="ARBA00022705"/>
    </source>
</evidence>
<evidence type="ECO:0000256" key="7">
    <source>
        <dbReference type="ARBA" id="ARBA00022763"/>
    </source>
</evidence>
<feature type="binding site" evidence="15">
    <location>
        <begin position="34"/>
        <end position="38"/>
    </location>
    <ligand>
        <name>NAD(+)</name>
        <dbReference type="ChEBI" id="CHEBI:57540"/>
    </ligand>
</feature>
<dbReference type="Pfam" id="PF00533">
    <property type="entry name" value="BRCT"/>
    <property type="match status" value="1"/>
</dbReference>
<dbReference type="Gene3D" id="3.40.50.10190">
    <property type="entry name" value="BRCT domain"/>
    <property type="match status" value="1"/>
</dbReference>
<dbReference type="InterPro" id="IPR010994">
    <property type="entry name" value="RuvA_2-like"/>
</dbReference>
<dbReference type="SUPFAM" id="SSF56091">
    <property type="entry name" value="DNA ligase/mRNA capping enzyme, catalytic domain"/>
    <property type="match status" value="1"/>
</dbReference>
<keyword evidence="6 15" id="KW-0479">Metal-binding</keyword>
<reference evidence="18" key="1">
    <citation type="submission" date="2016-10" db="EMBL/GenBank/DDBJ databases">
        <authorList>
            <person name="Varghese N."/>
            <person name="Submissions S."/>
        </authorList>
    </citation>
    <scope>NUCLEOTIDE SEQUENCE [LARGE SCALE GENOMIC DNA]</scope>
    <source>
        <strain evidence="18">CGMCC 1.3431</strain>
    </source>
</reference>
<dbReference type="PROSITE" id="PS01055">
    <property type="entry name" value="DNA_LIGASE_N1"/>
    <property type="match status" value="1"/>
</dbReference>
<dbReference type="Gene3D" id="1.10.287.610">
    <property type="entry name" value="Helix hairpin bin"/>
    <property type="match status" value="1"/>
</dbReference>
<evidence type="ECO:0000256" key="2">
    <source>
        <dbReference type="ARBA" id="ARBA00012722"/>
    </source>
</evidence>
<feature type="binding site" evidence="15">
    <location>
        <position position="436"/>
    </location>
    <ligand>
        <name>Zn(2+)</name>
        <dbReference type="ChEBI" id="CHEBI:29105"/>
    </ligand>
</feature>
<keyword evidence="18" id="KW-1185">Reference proteome</keyword>
<feature type="binding site" evidence="15">
    <location>
        <position position="442"/>
    </location>
    <ligand>
        <name>Zn(2+)</name>
        <dbReference type="ChEBI" id="CHEBI:29105"/>
    </ligand>
</feature>
<evidence type="ECO:0000256" key="13">
    <source>
        <dbReference type="ARBA" id="ARBA00034005"/>
    </source>
</evidence>
<feature type="binding site" evidence="15">
    <location>
        <position position="140"/>
    </location>
    <ligand>
        <name>NAD(+)</name>
        <dbReference type="ChEBI" id="CHEBI:57540"/>
    </ligand>
</feature>
<comment type="catalytic activity">
    <reaction evidence="13 15">
        <text>NAD(+) + (deoxyribonucleotide)n-3'-hydroxyl + 5'-phospho-(deoxyribonucleotide)m = (deoxyribonucleotide)n+m + AMP + beta-nicotinamide D-nucleotide.</text>
        <dbReference type="EC" id="6.5.1.2"/>
    </reaction>
</comment>
<proteinExistence type="inferred from homology"/>
<name>A0A1G4QWE9_9CAUL</name>
<comment type="function">
    <text evidence="1 15">DNA ligase that catalyzes the formation of phosphodiester linkages between 5'-phosphoryl and 3'-hydroxyl groups in double-stranded DNA using NAD as a coenzyme and as the energy source for the reaction. It is essential for DNA replication and repair of damaged DNA.</text>
</comment>
<dbReference type="InterPro" id="IPR001357">
    <property type="entry name" value="BRCT_dom"/>
</dbReference>
<feature type="binding site" evidence="15">
    <location>
        <position position="414"/>
    </location>
    <ligand>
        <name>Zn(2+)</name>
        <dbReference type="ChEBI" id="CHEBI:29105"/>
    </ligand>
</feature>
<dbReference type="HAMAP" id="MF_01588">
    <property type="entry name" value="DNA_ligase_A"/>
    <property type="match status" value="1"/>
</dbReference>
<organism evidence="17 18">
    <name type="scientific">Asticcacaulis taihuensis</name>
    <dbReference type="NCBI Taxonomy" id="260084"/>
    <lineage>
        <taxon>Bacteria</taxon>
        <taxon>Pseudomonadati</taxon>
        <taxon>Pseudomonadota</taxon>
        <taxon>Alphaproteobacteria</taxon>
        <taxon>Caulobacterales</taxon>
        <taxon>Caulobacteraceae</taxon>
        <taxon>Asticcacaulis</taxon>
    </lineage>
</organism>
<dbReference type="GO" id="GO:0006260">
    <property type="term" value="P:DNA replication"/>
    <property type="evidence" value="ECO:0007669"/>
    <property type="project" value="UniProtKB-KW"/>
</dbReference>
<evidence type="ECO:0000256" key="10">
    <source>
        <dbReference type="ARBA" id="ARBA00023027"/>
    </source>
</evidence>
<evidence type="ECO:0000256" key="1">
    <source>
        <dbReference type="ARBA" id="ARBA00004067"/>
    </source>
</evidence>
<dbReference type="AlphaFoldDB" id="A0A1G4QWE9"/>
<evidence type="ECO:0000313" key="17">
    <source>
        <dbReference type="EMBL" id="SCW48974.1"/>
    </source>
</evidence>
<keyword evidence="9 15" id="KW-0460">Magnesium</keyword>
<dbReference type="GO" id="GO:0003911">
    <property type="term" value="F:DNA ligase (NAD+) activity"/>
    <property type="evidence" value="ECO:0007669"/>
    <property type="project" value="UniProtKB-UniRule"/>
</dbReference>
<dbReference type="FunFam" id="2.40.50.140:FF:000012">
    <property type="entry name" value="DNA ligase"/>
    <property type="match status" value="1"/>
</dbReference>
<evidence type="ECO:0000259" key="16">
    <source>
        <dbReference type="PROSITE" id="PS50172"/>
    </source>
</evidence>
<dbReference type="SUPFAM" id="SSF47781">
    <property type="entry name" value="RuvA domain 2-like"/>
    <property type="match status" value="1"/>
</dbReference>
<feature type="active site" description="N6-AMP-lysine intermediate" evidence="15">
    <location>
        <position position="119"/>
    </location>
</feature>
<dbReference type="SUPFAM" id="SSF52113">
    <property type="entry name" value="BRCT domain"/>
    <property type="match status" value="1"/>
</dbReference>
<keyword evidence="12 15" id="KW-0464">Manganese</keyword>
<accession>A0A1G4QWE9</accession>
<dbReference type="InterPro" id="IPR012340">
    <property type="entry name" value="NA-bd_OB-fold"/>
</dbReference>
<dbReference type="Pfam" id="PF12826">
    <property type="entry name" value="HHH_2"/>
    <property type="match status" value="1"/>
</dbReference>
<evidence type="ECO:0000256" key="4">
    <source>
        <dbReference type="ARBA" id="ARBA00022598"/>
    </source>
</evidence>
<dbReference type="Gene3D" id="1.10.150.20">
    <property type="entry name" value="5' to 3' exonuclease, C-terminal subdomain"/>
    <property type="match status" value="2"/>
</dbReference>
<keyword evidence="10 15" id="KW-0520">NAD</keyword>
<comment type="similarity">
    <text evidence="14 15">Belongs to the NAD-dependent DNA ligase family. LigA subfamily.</text>
</comment>
<dbReference type="OrthoDB" id="9759736at2"/>
<dbReference type="InterPro" id="IPR018239">
    <property type="entry name" value="DNA_ligase_AS"/>
</dbReference>
<evidence type="ECO:0000256" key="3">
    <source>
        <dbReference type="ARBA" id="ARBA00013308"/>
    </source>
</evidence>
<dbReference type="STRING" id="260084.SAMN02927928_1576"/>
<dbReference type="PANTHER" id="PTHR23389">
    <property type="entry name" value="CHROMOSOME TRANSMISSION FIDELITY FACTOR 18"/>
    <property type="match status" value="1"/>
</dbReference>
<dbReference type="InterPro" id="IPR036420">
    <property type="entry name" value="BRCT_dom_sf"/>
</dbReference>
<dbReference type="Gene3D" id="2.40.50.140">
    <property type="entry name" value="Nucleic acid-binding proteins"/>
    <property type="match status" value="1"/>
</dbReference>
<evidence type="ECO:0000256" key="11">
    <source>
        <dbReference type="ARBA" id="ARBA00023204"/>
    </source>
</evidence>
<dbReference type="InterPro" id="IPR013840">
    <property type="entry name" value="DNAligase_N"/>
</dbReference>
<comment type="cofactor">
    <cofactor evidence="15">
        <name>Mg(2+)</name>
        <dbReference type="ChEBI" id="CHEBI:18420"/>
    </cofactor>
    <cofactor evidence="15">
        <name>Mn(2+)</name>
        <dbReference type="ChEBI" id="CHEBI:29035"/>
    </cofactor>
</comment>
<keyword evidence="8 15" id="KW-0862">Zinc</keyword>
<evidence type="ECO:0000256" key="6">
    <source>
        <dbReference type="ARBA" id="ARBA00022723"/>
    </source>
</evidence>
<dbReference type="PROSITE" id="PS50172">
    <property type="entry name" value="BRCT"/>
    <property type="match status" value="1"/>
</dbReference>
<evidence type="ECO:0000313" key="18">
    <source>
        <dbReference type="Proteomes" id="UP000199150"/>
    </source>
</evidence>
<dbReference type="InterPro" id="IPR041663">
    <property type="entry name" value="DisA/LigA_HHH"/>
</dbReference>
<evidence type="ECO:0000256" key="12">
    <source>
        <dbReference type="ARBA" id="ARBA00023211"/>
    </source>
</evidence>
<gene>
    <name evidence="15" type="primary">ligA</name>
    <name evidence="17" type="ORF">SAMN02927928_1576</name>
</gene>
<dbReference type="CDD" id="cd00114">
    <property type="entry name" value="LIGANc"/>
    <property type="match status" value="1"/>
</dbReference>
<dbReference type="Proteomes" id="UP000199150">
    <property type="component" value="Unassembled WGS sequence"/>
</dbReference>
<dbReference type="GO" id="GO:0005829">
    <property type="term" value="C:cytosol"/>
    <property type="evidence" value="ECO:0007669"/>
    <property type="project" value="TreeGrafter"/>
</dbReference>
<dbReference type="SUPFAM" id="SSF50249">
    <property type="entry name" value="Nucleic acid-binding proteins"/>
    <property type="match status" value="1"/>
</dbReference>
<feature type="domain" description="BRCT" evidence="16">
    <location>
        <begin position="637"/>
        <end position="710"/>
    </location>
</feature>
<evidence type="ECO:0000256" key="8">
    <source>
        <dbReference type="ARBA" id="ARBA00022833"/>
    </source>
</evidence>
<dbReference type="InterPro" id="IPR004150">
    <property type="entry name" value="NAD_DNA_ligase_OB"/>
</dbReference>
<dbReference type="Pfam" id="PF03120">
    <property type="entry name" value="OB_DNA_ligase"/>
    <property type="match status" value="1"/>
</dbReference>
<dbReference type="GO" id="GO:0046872">
    <property type="term" value="F:metal ion binding"/>
    <property type="evidence" value="ECO:0007669"/>
    <property type="project" value="UniProtKB-KW"/>
</dbReference>
<dbReference type="PANTHER" id="PTHR23389:SF9">
    <property type="entry name" value="DNA LIGASE"/>
    <property type="match status" value="1"/>
</dbReference>
<dbReference type="InterPro" id="IPR001679">
    <property type="entry name" value="DNA_ligase"/>
</dbReference>
<keyword evidence="5 15" id="KW-0235">DNA replication</keyword>
<evidence type="ECO:0000256" key="15">
    <source>
        <dbReference type="HAMAP-Rule" id="MF_01588"/>
    </source>
</evidence>
<dbReference type="SMART" id="SM00292">
    <property type="entry name" value="BRCT"/>
    <property type="match status" value="1"/>
</dbReference>
<dbReference type="EMBL" id="FMTS01000001">
    <property type="protein sequence ID" value="SCW48974.1"/>
    <property type="molecule type" value="Genomic_DNA"/>
</dbReference>
<dbReference type="SMART" id="SM00532">
    <property type="entry name" value="LIGANc"/>
    <property type="match status" value="1"/>
</dbReference>